<accession>A0ABU9DKN8</accession>
<dbReference type="EMBL" id="JBBPCC010000006">
    <property type="protein sequence ID" value="MEK8128655.1"/>
    <property type="molecule type" value="Genomic_DNA"/>
</dbReference>
<sequence>MAYFSPYIDASGLHIPAYTDIRDQLIADARSIFGQDIYLENDSQDYQWISAVSNIIYDAFLTNQAVYNSRGPSTAIGSPLDIIVKINGIKRQPAVYSTCPVLLTGSPGATVTNGVVGDSAGYMWSLTNPVILDGTGKATALATCQTPGPITANPGQITKIVTPTFGWIAVSNADYATLGAYAETDGQLRSRQSISTSQPSRTVLEGIKGAVAAVQGTERFEVYENDTNVIDSNGLPPHSITAVVEGGTNQDIAQAIYRKKGPGCYTNGTISVDITDQFGMPMPIRFYRPTYVDIDVVLNVKMLAGYTTETTDAIKSSTAQYIDSLNIGDDLTVSSLWGAALSANKVPNKPLFSITSLKASKHGQTPGTTDIVIAFNEVTRGNTANVTLNIT</sequence>
<feature type="domain" description="Baseplate protein J-like barrel" evidence="1">
    <location>
        <begin position="101"/>
        <end position="176"/>
    </location>
</feature>
<reference evidence="2 3" key="1">
    <citation type="submission" date="2024-04" db="EMBL/GenBank/DDBJ databases">
        <title>draft genome sequnece of Paenibacillus filicis.</title>
        <authorList>
            <person name="Kim D.-U."/>
        </authorList>
    </citation>
    <scope>NUCLEOTIDE SEQUENCE [LARGE SCALE GENOMIC DNA]</scope>
    <source>
        <strain evidence="2 3">KACC14197</strain>
    </source>
</reference>
<organism evidence="2 3">
    <name type="scientific">Paenibacillus filicis</name>
    <dbReference type="NCBI Taxonomy" id="669464"/>
    <lineage>
        <taxon>Bacteria</taxon>
        <taxon>Bacillati</taxon>
        <taxon>Bacillota</taxon>
        <taxon>Bacilli</taxon>
        <taxon>Bacillales</taxon>
        <taxon>Paenibacillaceae</taxon>
        <taxon>Paenibacillus</taxon>
    </lineage>
</organism>
<keyword evidence="3" id="KW-1185">Reference proteome</keyword>
<comment type="caution">
    <text evidence="2">The sequence shown here is derived from an EMBL/GenBank/DDBJ whole genome shotgun (WGS) entry which is preliminary data.</text>
</comment>
<evidence type="ECO:0000313" key="2">
    <source>
        <dbReference type="EMBL" id="MEK8128655.1"/>
    </source>
</evidence>
<dbReference type="InterPro" id="IPR006949">
    <property type="entry name" value="Barrel_Baseplate_J-like"/>
</dbReference>
<name>A0ABU9DKN8_9BACL</name>
<proteinExistence type="predicted"/>
<evidence type="ECO:0000259" key="1">
    <source>
        <dbReference type="Pfam" id="PF04865"/>
    </source>
</evidence>
<protein>
    <submittedName>
        <fullName evidence="2">Baseplate J/gp47 family protein</fullName>
    </submittedName>
</protein>
<evidence type="ECO:0000313" key="3">
    <source>
        <dbReference type="Proteomes" id="UP001469365"/>
    </source>
</evidence>
<gene>
    <name evidence="2" type="ORF">WMW72_12130</name>
</gene>
<dbReference type="RefSeq" id="WP_341415731.1">
    <property type="nucleotide sequence ID" value="NZ_JBBPCC010000006.1"/>
</dbReference>
<dbReference type="Proteomes" id="UP001469365">
    <property type="component" value="Unassembled WGS sequence"/>
</dbReference>
<dbReference type="Pfam" id="PF04865">
    <property type="entry name" value="Baseplate_J"/>
    <property type="match status" value="1"/>
</dbReference>